<dbReference type="EMBL" id="JUIV01000004">
    <property type="protein sequence ID" value="RYJ39362.1"/>
    <property type="molecule type" value="Genomic_DNA"/>
</dbReference>
<keyword evidence="1" id="KW-0732">Signal</keyword>
<evidence type="ECO:0000313" key="2">
    <source>
        <dbReference type="EMBL" id="RYJ39362.1"/>
    </source>
</evidence>
<reference evidence="2 3" key="1">
    <citation type="submission" date="2014-12" db="EMBL/GenBank/DDBJ databases">
        <title>Genome sequence of Flavobacterium anhuiense RCM74.</title>
        <authorList>
            <person name="Kim J.F."/>
            <person name="Song J.Y."/>
            <person name="Kwak M.-J."/>
            <person name="Lee S.-W."/>
        </authorList>
    </citation>
    <scope>NUCLEOTIDE SEQUENCE [LARGE SCALE GENOMIC DNA]</scope>
    <source>
        <strain evidence="2 3">RCM74</strain>
    </source>
</reference>
<evidence type="ECO:0000313" key="3">
    <source>
        <dbReference type="Proteomes" id="UP000290433"/>
    </source>
</evidence>
<evidence type="ECO:0000256" key="1">
    <source>
        <dbReference type="SAM" id="SignalP"/>
    </source>
</evidence>
<dbReference type="RefSeq" id="WP_129746627.1">
    <property type="nucleotide sequence ID" value="NZ_JUIV01000004.1"/>
</dbReference>
<sequence length="189" mass="21923">MKNLLILIFISNISFAQTNALNLKFPKDPKISKKFQNAIDEQKNQFNWLDESNKEKIKNYSMEFILDKIDNNQEYGYLFDAEYWIAFNYEKIIPQLINRITDKKEVGLVNSADLMILERIESGDLKGYGHGLIVNDDLFTVAGRANRLLTAVTGENFGSVSMKSTPKDLHILQEKWIFWLNELKKKQAP</sequence>
<proteinExistence type="predicted"/>
<feature type="signal peptide" evidence="1">
    <location>
        <begin position="1"/>
        <end position="16"/>
    </location>
</feature>
<dbReference type="AlphaFoldDB" id="A0A444W0X4"/>
<feature type="chain" id="PRO_5019506897" evidence="1">
    <location>
        <begin position="17"/>
        <end position="189"/>
    </location>
</feature>
<protein>
    <submittedName>
        <fullName evidence="2">Uncharacterized protein</fullName>
    </submittedName>
</protein>
<comment type="caution">
    <text evidence="2">The sequence shown here is derived from an EMBL/GenBank/DDBJ whole genome shotgun (WGS) entry which is preliminary data.</text>
</comment>
<dbReference type="OrthoDB" id="1346544at2"/>
<accession>A0A444W0X4</accession>
<gene>
    <name evidence="2" type="ORF">NU08_1670</name>
</gene>
<name>A0A444W0X4_9FLAO</name>
<organism evidence="2 3">
    <name type="scientific">Flavobacterium anhuiense</name>
    <dbReference type="NCBI Taxonomy" id="459526"/>
    <lineage>
        <taxon>Bacteria</taxon>
        <taxon>Pseudomonadati</taxon>
        <taxon>Bacteroidota</taxon>
        <taxon>Flavobacteriia</taxon>
        <taxon>Flavobacteriales</taxon>
        <taxon>Flavobacteriaceae</taxon>
        <taxon>Flavobacterium</taxon>
    </lineage>
</organism>
<dbReference type="Proteomes" id="UP000290433">
    <property type="component" value="Unassembled WGS sequence"/>
</dbReference>